<organism evidence="3 4">
    <name type="scientific">Erythrobacter aureus</name>
    <dbReference type="NCBI Taxonomy" id="2182384"/>
    <lineage>
        <taxon>Bacteria</taxon>
        <taxon>Pseudomonadati</taxon>
        <taxon>Pseudomonadota</taxon>
        <taxon>Alphaproteobacteria</taxon>
        <taxon>Sphingomonadales</taxon>
        <taxon>Erythrobacteraceae</taxon>
        <taxon>Erythrobacter/Porphyrobacter group</taxon>
        <taxon>Erythrobacter</taxon>
    </lineage>
</organism>
<dbReference type="OrthoDB" id="9803739at2"/>
<gene>
    <name evidence="3" type="ORF">DVR09_05725</name>
</gene>
<evidence type="ECO:0000313" key="3">
    <source>
        <dbReference type="EMBL" id="AXK41905.1"/>
    </source>
</evidence>
<dbReference type="InterPro" id="IPR015942">
    <property type="entry name" value="Asp/Glu/hydantoin_racemase"/>
</dbReference>
<comment type="similarity">
    <text evidence="1">Belongs to the aspartate/glutamate racemases family.</text>
</comment>
<sequence length="229" mass="24247">MKTIGLIGGMSWESSLHYYRLINQGVRAARGGIVSAPLLLHSFDFAEIAAMQAAGEWGALADRLAAAAQGLHAAGAEAILICTNTMHKVAQAVDDASPAALIHIADPLADAVISAGHSSVGLLGTRFTMNEPFYHERLRARGLQTASPPVEERDELNRIIFEELCAGRVNDSSRATYIDSISRMAANGADCVALACTEIMLLVEPEDSMLPSFDTTALHAAAAVDFVLS</sequence>
<dbReference type="NCBIfam" id="TIGR00035">
    <property type="entry name" value="asp_race"/>
    <property type="match status" value="1"/>
</dbReference>
<keyword evidence="2" id="KW-0413">Isomerase</keyword>
<dbReference type="AlphaFoldDB" id="A0A345YDA3"/>
<protein>
    <submittedName>
        <fullName evidence="3">Aspartate/glutamate racemase family protein</fullName>
    </submittedName>
</protein>
<dbReference type="KEGG" id="err:DVR09_05725"/>
<evidence type="ECO:0000256" key="2">
    <source>
        <dbReference type="ARBA" id="ARBA00023235"/>
    </source>
</evidence>
<dbReference type="Proteomes" id="UP000254508">
    <property type="component" value="Chromosome"/>
</dbReference>
<dbReference type="PANTHER" id="PTHR21198">
    <property type="entry name" value="GLUTAMATE RACEMASE"/>
    <property type="match status" value="1"/>
</dbReference>
<dbReference type="PANTHER" id="PTHR21198:SF7">
    <property type="entry name" value="ASPARTATE-GLUTAMATE RACEMASE FAMILY"/>
    <property type="match status" value="1"/>
</dbReference>
<dbReference type="RefSeq" id="WP_115416091.1">
    <property type="nucleotide sequence ID" value="NZ_CP031357.1"/>
</dbReference>
<evidence type="ECO:0000313" key="4">
    <source>
        <dbReference type="Proteomes" id="UP000254508"/>
    </source>
</evidence>
<dbReference type="SUPFAM" id="SSF53681">
    <property type="entry name" value="Aspartate/glutamate racemase"/>
    <property type="match status" value="2"/>
</dbReference>
<name>A0A345YDA3_9SPHN</name>
<dbReference type="InterPro" id="IPR001920">
    <property type="entry name" value="Asp/Glu_race"/>
</dbReference>
<dbReference type="GO" id="GO:0047661">
    <property type="term" value="F:amino-acid racemase activity"/>
    <property type="evidence" value="ECO:0007669"/>
    <property type="project" value="InterPro"/>
</dbReference>
<keyword evidence="4" id="KW-1185">Reference proteome</keyword>
<dbReference type="InterPro" id="IPR004380">
    <property type="entry name" value="Asp_race"/>
</dbReference>
<dbReference type="EMBL" id="CP031357">
    <property type="protein sequence ID" value="AXK41905.1"/>
    <property type="molecule type" value="Genomic_DNA"/>
</dbReference>
<dbReference type="Gene3D" id="3.40.50.1860">
    <property type="match status" value="2"/>
</dbReference>
<accession>A0A345YDA3</accession>
<proteinExistence type="inferred from homology"/>
<evidence type="ECO:0000256" key="1">
    <source>
        <dbReference type="ARBA" id="ARBA00007847"/>
    </source>
</evidence>
<dbReference type="Pfam" id="PF01177">
    <property type="entry name" value="Asp_Glu_race"/>
    <property type="match status" value="1"/>
</dbReference>
<reference evidence="4" key="1">
    <citation type="submission" date="2018-07" db="EMBL/GenBank/DDBJ databases">
        <title>Genome sequence of Erythrobacter strain YH-07, an antagonistic bacterium isolated from Yellow Sea.</title>
        <authorList>
            <person name="Tang T."/>
            <person name="Liu Q."/>
            <person name="Sun X."/>
        </authorList>
    </citation>
    <scope>NUCLEOTIDE SEQUENCE [LARGE SCALE GENOMIC DNA]</scope>
    <source>
        <strain evidence="4">YH-07</strain>
    </source>
</reference>